<proteinExistence type="predicted"/>
<reference evidence="3 4" key="2">
    <citation type="journal article" date="2010" name="Nucleic Acids Res.">
        <title>BeetleBase in 2010: revisions to provide comprehensive genomic information for Tribolium castaneum.</title>
        <authorList>
            <person name="Kim H.S."/>
            <person name="Murphy T."/>
            <person name="Xia J."/>
            <person name="Caragea D."/>
            <person name="Park Y."/>
            <person name="Beeman R.W."/>
            <person name="Lorenzen M.D."/>
            <person name="Butcher S."/>
            <person name="Manak J.R."/>
            <person name="Brown S.J."/>
        </authorList>
    </citation>
    <scope>GENOME REANNOTATION</scope>
    <source>
        <strain evidence="3 4">Georgia GA2</strain>
    </source>
</reference>
<accession>D2A234</accession>
<dbReference type="OrthoDB" id="6611181at2759"/>
<feature type="signal peptide" evidence="2">
    <location>
        <begin position="1"/>
        <end position="17"/>
    </location>
</feature>
<dbReference type="EMBL" id="KQ971338">
    <property type="protein sequence ID" value="EFA02730.2"/>
    <property type="molecule type" value="Genomic_DNA"/>
</dbReference>
<feature type="compositionally biased region" description="Polar residues" evidence="1">
    <location>
        <begin position="262"/>
        <end position="283"/>
    </location>
</feature>
<dbReference type="Proteomes" id="UP000007266">
    <property type="component" value="Linkage group 4"/>
</dbReference>
<organism evidence="3 4">
    <name type="scientific">Tribolium castaneum</name>
    <name type="common">Red flour beetle</name>
    <dbReference type="NCBI Taxonomy" id="7070"/>
    <lineage>
        <taxon>Eukaryota</taxon>
        <taxon>Metazoa</taxon>
        <taxon>Ecdysozoa</taxon>
        <taxon>Arthropoda</taxon>
        <taxon>Hexapoda</taxon>
        <taxon>Insecta</taxon>
        <taxon>Pterygota</taxon>
        <taxon>Neoptera</taxon>
        <taxon>Endopterygota</taxon>
        <taxon>Coleoptera</taxon>
        <taxon>Polyphaga</taxon>
        <taxon>Cucujiformia</taxon>
        <taxon>Tenebrionidae</taxon>
        <taxon>Tenebrionidae incertae sedis</taxon>
        <taxon>Tribolium</taxon>
    </lineage>
</organism>
<feature type="region of interest" description="Disordered" evidence="1">
    <location>
        <begin position="257"/>
        <end position="326"/>
    </location>
</feature>
<keyword evidence="4" id="KW-1185">Reference proteome</keyword>
<dbReference type="InParanoid" id="D2A234"/>
<protein>
    <submittedName>
        <fullName evidence="3">Uncharacterized protein</fullName>
    </submittedName>
</protein>
<sequence>MRFISVILLIYITSATSKSPKKFKDESKKLITKPKSPPAIIAIEIVDPNENKTSKNSKRTIDSSLGYGYQAPPKFQVYKYSQHDIPPYRGPPTVFKQGIQSHNYDVQKSISYNVQPGTTLYSSVNNQGQVGGLSSYLPHQGHEPQVPVIILRVFPSQLTDPSAVLHPNLPQTHPLAPVVNSIDVQALLAKYVQSSLVEQQPQYHHQQQYNDGLLTHENYPKDTHTRVIFHKNQPETIAVPEHAYSAVQVETPEMHYAYTSPGGDSSQDYYYDQGSNQGQNYYYPTSPDAGYQQVDQGDYQQDLTPPVQDNNEGHYNYHAHQKRSKKNRLSRIRLDEIRDIIKLDPIKA</sequence>
<reference evidence="3 4" key="1">
    <citation type="journal article" date="2008" name="Nature">
        <title>The genome of the model beetle and pest Tribolium castaneum.</title>
        <authorList>
            <consortium name="Tribolium Genome Sequencing Consortium"/>
            <person name="Richards S."/>
            <person name="Gibbs R.A."/>
            <person name="Weinstock G.M."/>
            <person name="Brown S.J."/>
            <person name="Denell R."/>
            <person name="Beeman R.W."/>
            <person name="Gibbs R."/>
            <person name="Beeman R.W."/>
            <person name="Brown S.J."/>
            <person name="Bucher G."/>
            <person name="Friedrich M."/>
            <person name="Grimmelikhuijzen C.J."/>
            <person name="Klingler M."/>
            <person name="Lorenzen M."/>
            <person name="Richards S."/>
            <person name="Roth S."/>
            <person name="Schroder R."/>
            <person name="Tautz D."/>
            <person name="Zdobnov E.M."/>
            <person name="Muzny D."/>
            <person name="Gibbs R.A."/>
            <person name="Weinstock G.M."/>
            <person name="Attaway T."/>
            <person name="Bell S."/>
            <person name="Buhay C.J."/>
            <person name="Chandrabose M.N."/>
            <person name="Chavez D."/>
            <person name="Clerk-Blankenburg K.P."/>
            <person name="Cree A."/>
            <person name="Dao M."/>
            <person name="Davis C."/>
            <person name="Chacko J."/>
            <person name="Dinh H."/>
            <person name="Dugan-Rocha S."/>
            <person name="Fowler G."/>
            <person name="Garner T.T."/>
            <person name="Garnes J."/>
            <person name="Gnirke A."/>
            <person name="Hawes A."/>
            <person name="Hernandez J."/>
            <person name="Hines S."/>
            <person name="Holder M."/>
            <person name="Hume J."/>
            <person name="Jhangiani S.N."/>
            <person name="Joshi V."/>
            <person name="Khan Z.M."/>
            <person name="Jackson L."/>
            <person name="Kovar C."/>
            <person name="Kowis A."/>
            <person name="Lee S."/>
            <person name="Lewis L.R."/>
            <person name="Margolis J."/>
            <person name="Morgan M."/>
            <person name="Nazareth L.V."/>
            <person name="Nguyen N."/>
            <person name="Okwuonu G."/>
            <person name="Parker D."/>
            <person name="Richards S."/>
            <person name="Ruiz S.J."/>
            <person name="Santibanez J."/>
            <person name="Savard J."/>
            <person name="Scherer S.E."/>
            <person name="Schneider B."/>
            <person name="Sodergren E."/>
            <person name="Tautz D."/>
            <person name="Vattahil S."/>
            <person name="Villasana D."/>
            <person name="White C.S."/>
            <person name="Wright R."/>
            <person name="Park Y."/>
            <person name="Beeman R.W."/>
            <person name="Lord J."/>
            <person name="Oppert B."/>
            <person name="Lorenzen M."/>
            <person name="Brown S."/>
            <person name="Wang L."/>
            <person name="Savard J."/>
            <person name="Tautz D."/>
            <person name="Richards S."/>
            <person name="Weinstock G."/>
            <person name="Gibbs R.A."/>
            <person name="Liu Y."/>
            <person name="Worley K."/>
            <person name="Weinstock G."/>
            <person name="Elsik C.G."/>
            <person name="Reese J.T."/>
            <person name="Elhaik E."/>
            <person name="Landan G."/>
            <person name="Graur D."/>
            <person name="Arensburger P."/>
            <person name="Atkinson P."/>
            <person name="Beeman R.W."/>
            <person name="Beidler J."/>
            <person name="Brown S.J."/>
            <person name="Demuth J.P."/>
            <person name="Drury D.W."/>
            <person name="Du Y.Z."/>
            <person name="Fujiwara H."/>
            <person name="Lorenzen M."/>
            <person name="Maselli V."/>
            <person name="Osanai M."/>
            <person name="Park Y."/>
            <person name="Robertson H.M."/>
            <person name="Tu Z."/>
            <person name="Wang J.J."/>
            <person name="Wang S."/>
            <person name="Richards S."/>
            <person name="Song H."/>
            <person name="Zhang L."/>
            <person name="Sodergren E."/>
            <person name="Werner D."/>
            <person name="Stanke M."/>
            <person name="Morgenstern B."/>
            <person name="Solovyev V."/>
            <person name="Kosarev P."/>
            <person name="Brown G."/>
            <person name="Chen H.C."/>
            <person name="Ermolaeva O."/>
            <person name="Hlavina W."/>
            <person name="Kapustin Y."/>
            <person name="Kiryutin B."/>
            <person name="Kitts P."/>
            <person name="Maglott D."/>
            <person name="Pruitt K."/>
            <person name="Sapojnikov V."/>
            <person name="Souvorov A."/>
            <person name="Mackey A.J."/>
            <person name="Waterhouse R.M."/>
            <person name="Wyder S."/>
            <person name="Zdobnov E.M."/>
            <person name="Zdobnov E.M."/>
            <person name="Wyder S."/>
            <person name="Kriventseva E.V."/>
            <person name="Kadowaki T."/>
            <person name="Bork P."/>
            <person name="Aranda M."/>
            <person name="Bao R."/>
            <person name="Beermann A."/>
            <person name="Berns N."/>
            <person name="Bolognesi R."/>
            <person name="Bonneton F."/>
            <person name="Bopp D."/>
            <person name="Brown S.J."/>
            <person name="Bucher G."/>
            <person name="Butts T."/>
            <person name="Chaumot A."/>
            <person name="Denell R.E."/>
            <person name="Ferrier D.E."/>
            <person name="Friedrich M."/>
            <person name="Gordon C.M."/>
            <person name="Jindra M."/>
            <person name="Klingler M."/>
            <person name="Lan Q."/>
            <person name="Lattorff H.M."/>
            <person name="Laudet V."/>
            <person name="von Levetsow C."/>
            <person name="Liu Z."/>
            <person name="Lutz R."/>
            <person name="Lynch J.A."/>
            <person name="da Fonseca R.N."/>
            <person name="Posnien N."/>
            <person name="Reuter R."/>
            <person name="Roth S."/>
            <person name="Savard J."/>
            <person name="Schinko J.B."/>
            <person name="Schmitt C."/>
            <person name="Schoppmeier M."/>
            <person name="Schroder R."/>
            <person name="Shippy T.D."/>
            <person name="Simonnet F."/>
            <person name="Marques-Souza H."/>
            <person name="Tautz D."/>
            <person name="Tomoyasu Y."/>
            <person name="Trauner J."/>
            <person name="Van der Zee M."/>
            <person name="Vervoort M."/>
            <person name="Wittkopp N."/>
            <person name="Wimmer E.A."/>
            <person name="Yang X."/>
            <person name="Jones A.K."/>
            <person name="Sattelle D.B."/>
            <person name="Ebert P.R."/>
            <person name="Nelson D."/>
            <person name="Scott J.G."/>
            <person name="Beeman R.W."/>
            <person name="Muthukrishnan S."/>
            <person name="Kramer K.J."/>
            <person name="Arakane Y."/>
            <person name="Beeman R.W."/>
            <person name="Zhu Q."/>
            <person name="Hogenkamp D."/>
            <person name="Dixit R."/>
            <person name="Oppert B."/>
            <person name="Jiang H."/>
            <person name="Zou Z."/>
            <person name="Marshall J."/>
            <person name="Elpidina E."/>
            <person name="Vinokurov K."/>
            <person name="Oppert C."/>
            <person name="Zou Z."/>
            <person name="Evans J."/>
            <person name="Lu Z."/>
            <person name="Zhao P."/>
            <person name="Sumathipala N."/>
            <person name="Altincicek B."/>
            <person name="Vilcinskas A."/>
            <person name="Williams M."/>
            <person name="Hultmark D."/>
            <person name="Hetru C."/>
            <person name="Jiang H."/>
            <person name="Grimmelikhuijzen C.J."/>
            <person name="Hauser F."/>
            <person name="Cazzamali G."/>
            <person name="Williamson M."/>
            <person name="Park Y."/>
            <person name="Li B."/>
            <person name="Tanaka Y."/>
            <person name="Predel R."/>
            <person name="Neupert S."/>
            <person name="Schachtner J."/>
            <person name="Verleyen P."/>
            <person name="Raible F."/>
            <person name="Bork P."/>
            <person name="Friedrich M."/>
            <person name="Walden K.K."/>
            <person name="Robertson H.M."/>
            <person name="Angeli S."/>
            <person name="Foret S."/>
            <person name="Bucher G."/>
            <person name="Schuetz S."/>
            <person name="Maleszka R."/>
            <person name="Wimmer E.A."/>
            <person name="Beeman R.W."/>
            <person name="Lorenzen M."/>
            <person name="Tomoyasu Y."/>
            <person name="Miller S.C."/>
            <person name="Grossmann D."/>
            <person name="Bucher G."/>
        </authorList>
    </citation>
    <scope>NUCLEOTIDE SEQUENCE [LARGE SCALE GENOMIC DNA]</scope>
    <source>
        <strain evidence="3 4">Georgia GA2</strain>
    </source>
</reference>
<feature type="compositionally biased region" description="Basic residues" evidence="1">
    <location>
        <begin position="317"/>
        <end position="326"/>
    </location>
</feature>
<feature type="compositionally biased region" description="Low complexity" evidence="1">
    <location>
        <begin position="288"/>
        <end position="302"/>
    </location>
</feature>
<dbReference type="KEGG" id="tca:662370"/>
<evidence type="ECO:0000313" key="3">
    <source>
        <dbReference type="EMBL" id="EFA02730.2"/>
    </source>
</evidence>
<dbReference type="HOGENOM" id="CLU_750829_0_0_1"/>
<gene>
    <name evidence="3" type="primary">AUGUSTUS-3.0.2_08455</name>
    <name evidence="3" type="ORF">TcasGA2_TC008455</name>
</gene>
<dbReference type="STRING" id="7070.D2A234"/>
<keyword evidence="2" id="KW-0732">Signal</keyword>
<evidence type="ECO:0000256" key="2">
    <source>
        <dbReference type="SAM" id="SignalP"/>
    </source>
</evidence>
<evidence type="ECO:0000313" key="4">
    <source>
        <dbReference type="Proteomes" id="UP000007266"/>
    </source>
</evidence>
<name>D2A234_TRICA</name>
<feature type="chain" id="PRO_5007309969" evidence="2">
    <location>
        <begin position="18"/>
        <end position="348"/>
    </location>
</feature>
<dbReference type="AlphaFoldDB" id="D2A234"/>
<evidence type="ECO:0000256" key="1">
    <source>
        <dbReference type="SAM" id="MobiDB-lite"/>
    </source>
</evidence>